<sequence length="491" mass="54632">MVSPSITRRRNWWENRLMVLLAALLLLECDSFALLPSLSVDRVRRRRYSQQCQPFSTNTAAWMVRNHALLRRDVEIPLLDLEGSETLEGKVVTPLPSAHLPTELATPFLYGMELTRPVHKMMIQEAIEKGHDLKIGAGEGPVKEREYGHVVAKGPEGGFVGAIGCTAEVLIKRAQSEEGDQERQQTQSATTAIGAEDEPVSVLCRGGYRFVVKEVIRTIPYPVAIVDEIADDVETTVTSNDSSDPDDEYNSLSTSELMKRTLLGLQNLVDQNLKGQEKEISPLEQSIIETSGIAAADPTVQKAQAEEMTAVLQVFRASLLDLATTPTEQYFCVAIMAAELSNLPNEERAQILTMTDGIERLRLVCRHVEEGVGMNRARTIAASLTESKDESEKDLKVGAPQLPRWASEIQKGTRVEYVWNEEWGWCLDGVVAEDPIRIMDDYILKSTTFDADKETHSARTTRFAGDQNKLHHLGRASGRDDKHVDVCVTSY</sequence>
<name>A0A7S1UMI1_9STRA</name>
<evidence type="ECO:0000313" key="2">
    <source>
        <dbReference type="EMBL" id="CAD9271496.1"/>
    </source>
</evidence>
<dbReference type="AlphaFoldDB" id="A0A7S1UMI1"/>
<reference evidence="2" key="1">
    <citation type="submission" date="2021-01" db="EMBL/GenBank/DDBJ databases">
        <authorList>
            <person name="Corre E."/>
            <person name="Pelletier E."/>
            <person name="Niang G."/>
            <person name="Scheremetjew M."/>
            <person name="Finn R."/>
            <person name="Kale V."/>
            <person name="Holt S."/>
            <person name="Cochrane G."/>
            <person name="Meng A."/>
            <person name="Brown T."/>
            <person name="Cohen L."/>
        </authorList>
    </citation>
    <scope>NUCLEOTIDE SEQUENCE</scope>
    <source>
        <strain evidence="2">CCMP 410</strain>
    </source>
</reference>
<protein>
    <recommendedName>
        <fullName evidence="1">Lon N-terminal domain-containing protein</fullName>
    </recommendedName>
</protein>
<dbReference type="InterPro" id="IPR003111">
    <property type="entry name" value="Lon_prtase_N"/>
</dbReference>
<dbReference type="InterPro" id="IPR015947">
    <property type="entry name" value="PUA-like_sf"/>
</dbReference>
<dbReference type="Pfam" id="PF02190">
    <property type="entry name" value="LON_substr_bdg"/>
    <property type="match status" value="1"/>
</dbReference>
<accession>A0A7S1UMI1</accession>
<gene>
    <name evidence="2" type="ORF">GOCE00092_LOCUS401</name>
</gene>
<feature type="domain" description="Lon N-terminal" evidence="1">
    <location>
        <begin position="160"/>
        <end position="369"/>
    </location>
</feature>
<proteinExistence type="predicted"/>
<dbReference type="SUPFAM" id="SSF88697">
    <property type="entry name" value="PUA domain-like"/>
    <property type="match status" value="1"/>
</dbReference>
<dbReference type="EMBL" id="HBGK01000773">
    <property type="protein sequence ID" value="CAD9271496.1"/>
    <property type="molecule type" value="Transcribed_RNA"/>
</dbReference>
<evidence type="ECO:0000259" key="1">
    <source>
        <dbReference type="Pfam" id="PF02190"/>
    </source>
</evidence>
<organism evidence="2">
    <name type="scientific">Grammatophora oceanica</name>
    <dbReference type="NCBI Taxonomy" id="210454"/>
    <lineage>
        <taxon>Eukaryota</taxon>
        <taxon>Sar</taxon>
        <taxon>Stramenopiles</taxon>
        <taxon>Ochrophyta</taxon>
        <taxon>Bacillariophyta</taxon>
        <taxon>Fragilariophyceae</taxon>
        <taxon>Fragilariophycidae</taxon>
        <taxon>Rhabdonematales</taxon>
        <taxon>Grammatophoraceae</taxon>
        <taxon>Grammatophora</taxon>
    </lineage>
</organism>